<feature type="coiled-coil region" evidence="1">
    <location>
        <begin position="475"/>
        <end position="509"/>
    </location>
</feature>
<name>A0A640KVG6_LEITA</name>
<feature type="region of interest" description="Disordered" evidence="2">
    <location>
        <begin position="223"/>
        <end position="245"/>
    </location>
</feature>
<dbReference type="OrthoDB" id="273302at2759"/>
<sequence>MSLTTDDDKQKGNVAHLQYLLRKREYHLAELINEVVFAEQERYKAVQEAQGLRELSTNLEDVINKLLEYHITIHREVFLPVLKDSAKKGGDARSASACPGEDSSDVRCSKDLLEDLLGKPRLPSETKRLLQTALQQQQKHERLSSGSIGLHSDSSPTPAAPSGSAPFRPLVDTEGPVHHATHRAIALSASLLQNQETLAQLLHSIQTQAENLLHHWGRVGDTEAPERWPSISDRSGRQQKPTSGVASFRLENLHQHSNRARAIEEALRSIERERDALQVQLGEHHATAVAAAATSAPTPAVQPDESWMEERAQLKKELAYAQQCVLQEQQRSQKLKTQVSQLEKVVLSSPIAASSVSPSTCTQCEKMRADMKKQLADYTAAKAAWKAEEKRLIEKITSLRRQANKPVKGGSLASPSSPAEALAGVVQHDSASPASERKIGSLEAKIAAMNADFHIMEMRLAIMQNERDAERHRILAAHERERQYLRHERDECQRTIDKMSRELQSLSRMSTSALPVITSTAG</sequence>
<comment type="caution">
    <text evidence="3">The sequence shown here is derived from an EMBL/GenBank/DDBJ whole genome shotgun (WGS) entry which is preliminary data.</text>
</comment>
<evidence type="ECO:0000313" key="4">
    <source>
        <dbReference type="Proteomes" id="UP000419144"/>
    </source>
</evidence>
<feature type="compositionally biased region" description="Low complexity" evidence="2">
    <location>
        <begin position="411"/>
        <end position="423"/>
    </location>
</feature>
<evidence type="ECO:0000256" key="1">
    <source>
        <dbReference type="SAM" id="Coils"/>
    </source>
</evidence>
<protein>
    <submittedName>
        <fullName evidence="3">Uncharacterized protein</fullName>
    </submittedName>
</protein>
<dbReference type="VEuPathDB" id="TriTrypDB:LtaPh_3546200"/>
<dbReference type="Proteomes" id="UP000419144">
    <property type="component" value="Unassembled WGS sequence"/>
</dbReference>
<feature type="coiled-coil region" evidence="1">
    <location>
        <begin position="253"/>
        <end position="280"/>
    </location>
</feature>
<proteinExistence type="predicted"/>
<organism evidence="3 4">
    <name type="scientific">Leishmania tarentolae</name>
    <name type="common">Sauroleishmania tarentolae</name>
    <dbReference type="NCBI Taxonomy" id="5689"/>
    <lineage>
        <taxon>Eukaryota</taxon>
        <taxon>Discoba</taxon>
        <taxon>Euglenozoa</taxon>
        <taxon>Kinetoplastea</taxon>
        <taxon>Metakinetoplastina</taxon>
        <taxon>Trypanosomatida</taxon>
        <taxon>Trypanosomatidae</taxon>
        <taxon>Leishmaniinae</taxon>
        <taxon>Leishmania</taxon>
        <taxon>lizard Leishmania</taxon>
    </lineage>
</organism>
<feature type="compositionally biased region" description="Low complexity" evidence="2">
    <location>
        <begin position="144"/>
        <end position="166"/>
    </location>
</feature>
<keyword evidence="1" id="KW-0175">Coiled coil</keyword>
<gene>
    <name evidence="3" type="ORF">LtaPh_3546200</name>
</gene>
<feature type="coiled-coil region" evidence="1">
    <location>
        <begin position="325"/>
        <end position="402"/>
    </location>
</feature>
<evidence type="ECO:0000313" key="3">
    <source>
        <dbReference type="EMBL" id="GET92984.1"/>
    </source>
</evidence>
<feature type="region of interest" description="Disordered" evidence="2">
    <location>
        <begin position="403"/>
        <end position="437"/>
    </location>
</feature>
<evidence type="ECO:0000256" key="2">
    <source>
        <dbReference type="SAM" id="MobiDB-lite"/>
    </source>
</evidence>
<feature type="region of interest" description="Disordered" evidence="2">
    <location>
        <begin position="130"/>
        <end position="169"/>
    </location>
</feature>
<dbReference type="AlphaFoldDB" id="A0A640KVG6"/>
<keyword evidence="4" id="KW-1185">Reference proteome</keyword>
<accession>A0A640KVG6</accession>
<reference evidence="3" key="1">
    <citation type="submission" date="2019-11" db="EMBL/GenBank/DDBJ databases">
        <title>Leishmania tarentolae CDS.</title>
        <authorList>
            <person name="Goto Y."/>
            <person name="Yamagishi J."/>
        </authorList>
    </citation>
    <scope>NUCLEOTIDE SEQUENCE [LARGE SCALE GENOMIC DNA]</scope>
    <source>
        <strain evidence="3">Parrot Tar II</strain>
    </source>
</reference>
<dbReference type="EMBL" id="BLBS01000056">
    <property type="protein sequence ID" value="GET92984.1"/>
    <property type="molecule type" value="Genomic_DNA"/>
</dbReference>